<feature type="domain" description="FAS1" evidence="1">
    <location>
        <begin position="40"/>
        <end position="174"/>
    </location>
</feature>
<reference evidence="2 3" key="1">
    <citation type="submission" date="2020-03" db="EMBL/GenBank/DDBJ databases">
        <title>Genomic Encyclopedia of Type Strains, Phase IV (KMG-IV): sequencing the most valuable type-strain genomes for metagenomic binning, comparative biology and taxonomic classification.</title>
        <authorList>
            <person name="Goeker M."/>
        </authorList>
    </citation>
    <scope>NUCLEOTIDE SEQUENCE [LARGE SCALE GENOMIC DNA]</scope>
    <source>
        <strain evidence="2 3">DSM 29762</strain>
    </source>
</reference>
<gene>
    <name evidence="2" type="ORF">GGR42_003298</name>
</gene>
<proteinExistence type="predicted"/>
<comment type="caution">
    <text evidence="2">The sequence shown here is derived from an EMBL/GenBank/DDBJ whole genome shotgun (WGS) entry which is preliminary data.</text>
</comment>
<dbReference type="InterPro" id="IPR036378">
    <property type="entry name" value="FAS1_dom_sf"/>
</dbReference>
<dbReference type="GO" id="GO:0005615">
    <property type="term" value="C:extracellular space"/>
    <property type="evidence" value="ECO:0007669"/>
    <property type="project" value="TreeGrafter"/>
</dbReference>
<dbReference type="SMART" id="SM00554">
    <property type="entry name" value="FAS1"/>
    <property type="match status" value="3"/>
</dbReference>
<feature type="domain" description="FAS1" evidence="1">
    <location>
        <begin position="176"/>
        <end position="312"/>
    </location>
</feature>
<dbReference type="InterPro" id="IPR040475">
    <property type="entry name" value="SGBP_B_XBD"/>
</dbReference>
<evidence type="ECO:0000259" key="1">
    <source>
        <dbReference type="PROSITE" id="PS50213"/>
    </source>
</evidence>
<evidence type="ECO:0000313" key="2">
    <source>
        <dbReference type="EMBL" id="NJB72807.1"/>
    </source>
</evidence>
<dbReference type="PANTHER" id="PTHR10900:SF77">
    <property type="entry name" value="FI19380P1"/>
    <property type="match status" value="1"/>
</dbReference>
<evidence type="ECO:0000313" key="3">
    <source>
        <dbReference type="Proteomes" id="UP000590442"/>
    </source>
</evidence>
<dbReference type="GO" id="GO:0030247">
    <property type="term" value="F:polysaccharide binding"/>
    <property type="evidence" value="ECO:0007669"/>
    <property type="project" value="InterPro"/>
</dbReference>
<feature type="domain" description="FAS1" evidence="1">
    <location>
        <begin position="324"/>
        <end position="469"/>
    </location>
</feature>
<dbReference type="Pfam" id="PF18329">
    <property type="entry name" value="SGBP_B_XBD"/>
    <property type="match status" value="2"/>
</dbReference>
<dbReference type="FunFam" id="2.30.180.10:FF:000032">
    <property type="entry name" value="Fasciclin domain-containing protein, putative"/>
    <property type="match status" value="1"/>
</dbReference>
<dbReference type="Gene3D" id="2.60.120.430">
    <property type="entry name" value="Galactose-binding lectin"/>
    <property type="match status" value="1"/>
</dbReference>
<dbReference type="Pfam" id="PF02469">
    <property type="entry name" value="Fasciclin"/>
    <property type="match status" value="3"/>
</dbReference>
<protein>
    <submittedName>
        <fullName evidence="2">Putative surface protein with fasciclin (FAS1) repeats</fullName>
    </submittedName>
</protein>
<name>A0A846R031_9FLAO</name>
<dbReference type="SUPFAM" id="SSF82153">
    <property type="entry name" value="FAS1 domain"/>
    <property type="match status" value="3"/>
</dbReference>
<organism evidence="2 3">
    <name type="scientific">Saonia flava</name>
    <dbReference type="NCBI Taxonomy" id="523696"/>
    <lineage>
        <taxon>Bacteria</taxon>
        <taxon>Pseudomonadati</taxon>
        <taxon>Bacteroidota</taxon>
        <taxon>Flavobacteriia</taxon>
        <taxon>Flavobacteriales</taxon>
        <taxon>Flavobacteriaceae</taxon>
        <taxon>Saonia</taxon>
    </lineage>
</organism>
<dbReference type="Gene3D" id="2.30.180.10">
    <property type="entry name" value="FAS1 domain"/>
    <property type="match status" value="3"/>
</dbReference>
<dbReference type="Proteomes" id="UP000590442">
    <property type="component" value="Unassembled WGS sequence"/>
</dbReference>
<accession>A0A846R031</accession>
<dbReference type="RefSeq" id="WP_167966276.1">
    <property type="nucleotide sequence ID" value="NZ_JAATJJ010000002.1"/>
</dbReference>
<dbReference type="InterPro" id="IPR000782">
    <property type="entry name" value="FAS1_domain"/>
</dbReference>
<dbReference type="InterPro" id="IPR050904">
    <property type="entry name" value="Adhesion/Biosynth-related"/>
</dbReference>
<dbReference type="PANTHER" id="PTHR10900">
    <property type="entry name" value="PERIOSTIN-RELATED"/>
    <property type="match status" value="1"/>
</dbReference>
<dbReference type="PROSITE" id="PS50213">
    <property type="entry name" value="FAS1"/>
    <property type="match status" value="3"/>
</dbReference>
<sequence>MMKISKIIYGFLFVAAIGFFVTACNEDDEAFFAPTGEINPLTIAELTAENTQLSNLSGALGQSGVDSILRTTTTYTFFAPQNEAFNGVDVSGMSEAELDNFLMNHVVPTVTADFVASMATGYVTTMAIGPDETNLSMFVNVDSGLLVNGVASGVDGMTDIGATNGVLHVVNGLLAPATVVDHAMANPDFSSFAEALELSGIDETLNGAGPFTLFAPNNAAFESFMAIVNGAFGWASLSDVPTEVLERVVMYHALTGENMLAELVDGDLTTMQGEMFNVTDGTIDDASYDNGSIVLTDVQGVNGVVHGIDKVLLPEAVFQSVLSANLNLVERSEDRGFSTFVEAAELAGLTDVLAAEDADLTVFAPNNDGFVALFALIGNFESLADFDTPEEIALLKDLLEYQMVSGQLMSSNLIDGGVVTTIYGDGFTVDLSGDEPRLKPSFEEAIPSGLVNANIGASNGIIHEINRVMVPDALVSALGIETDSCSGPHPVGDPDLVFFDWDANGAWWGAVAAESDASISIDGSSYGRANLTTSGGGWNDMFWRNDAGTFNGASTVGSNLDDYVLKFDINTLTPISEGTFKLRFHSDAVDAFYDWAPWSDTGEALDTEGNWITVEIPLSVLGQPDFSQVNQEFGMAFDDGEAPILLNFAIDNVRFDAPGYSCGGPDPVADTDLVFFDWDANGAWWGAVAAENDASISLDGSSYGRANLTSSGGGWNDMFWRNDAGTFNGASTVGTNIDDYSLKFDIYTLEPISAGTFKIRFHSDAVDAFYDWAPWNDTGEPYDTGGWTTVTIPLSVLGQPDFGAVNQEFGMAFDDGEVAMLLNFAIDNVRFEAN</sequence>
<dbReference type="EMBL" id="JAATJJ010000002">
    <property type="protein sequence ID" value="NJB72807.1"/>
    <property type="molecule type" value="Genomic_DNA"/>
</dbReference>
<dbReference type="AlphaFoldDB" id="A0A846R031"/>
<keyword evidence="3" id="KW-1185">Reference proteome</keyword>
<dbReference type="PROSITE" id="PS51257">
    <property type="entry name" value="PROKAR_LIPOPROTEIN"/>
    <property type="match status" value="1"/>
</dbReference>